<accession>A0A4R9C3C5</accession>
<dbReference type="GO" id="GO:0005829">
    <property type="term" value="C:cytosol"/>
    <property type="evidence" value="ECO:0007669"/>
    <property type="project" value="TreeGrafter"/>
</dbReference>
<dbReference type="EMBL" id="SCFR01000003">
    <property type="protein sequence ID" value="TFF67349.1"/>
    <property type="molecule type" value="Genomic_DNA"/>
</dbReference>
<dbReference type="GO" id="GO:0032993">
    <property type="term" value="C:protein-DNA complex"/>
    <property type="evidence" value="ECO:0007669"/>
    <property type="project" value="TreeGrafter"/>
</dbReference>
<evidence type="ECO:0000259" key="8">
    <source>
        <dbReference type="PROSITE" id="PS50110"/>
    </source>
</evidence>
<comment type="caution">
    <text evidence="10">The sequence shown here is derived from an EMBL/GenBank/DDBJ whole genome shotgun (WGS) entry which is preliminary data.</text>
</comment>
<keyword evidence="5" id="KW-0804">Transcription</keyword>
<dbReference type="SMART" id="SM00448">
    <property type="entry name" value="REC"/>
    <property type="match status" value="1"/>
</dbReference>
<dbReference type="Pfam" id="PF00072">
    <property type="entry name" value="Response_reg"/>
    <property type="match status" value="1"/>
</dbReference>
<dbReference type="SMART" id="SM00862">
    <property type="entry name" value="Trans_reg_C"/>
    <property type="match status" value="1"/>
</dbReference>
<dbReference type="InterPro" id="IPR016032">
    <property type="entry name" value="Sig_transdc_resp-reg_C-effctor"/>
</dbReference>
<dbReference type="GO" id="GO:0006355">
    <property type="term" value="P:regulation of DNA-templated transcription"/>
    <property type="evidence" value="ECO:0007669"/>
    <property type="project" value="InterPro"/>
</dbReference>
<evidence type="ECO:0000259" key="9">
    <source>
        <dbReference type="PROSITE" id="PS51755"/>
    </source>
</evidence>
<feature type="DNA-binding region" description="OmpR/PhoB-type" evidence="7">
    <location>
        <begin position="135"/>
        <end position="233"/>
    </location>
</feature>
<evidence type="ECO:0000256" key="5">
    <source>
        <dbReference type="ARBA" id="ARBA00023163"/>
    </source>
</evidence>
<dbReference type="Gene3D" id="3.40.50.2300">
    <property type="match status" value="1"/>
</dbReference>
<evidence type="ECO:0000313" key="10">
    <source>
        <dbReference type="EMBL" id="TFF67349.1"/>
    </source>
</evidence>
<dbReference type="OrthoDB" id="9790442at2"/>
<dbReference type="InterPro" id="IPR036388">
    <property type="entry name" value="WH-like_DNA-bd_sf"/>
</dbReference>
<feature type="domain" description="Response regulatory" evidence="8">
    <location>
        <begin position="4"/>
        <end position="117"/>
    </location>
</feature>
<dbReference type="Proteomes" id="UP000297454">
    <property type="component" value="Unassembled WGS sequence"/>
</dbReference>
<dbReference type="InterPro" id="IPR039420">
    <property type="entry name" value="WalR-like"/>
</dbReference>
<dbReference type="SUPFAM" id="SSF46894">
    <property type="entry name" value="C-terminal effector domain of the bipartite response regulators"/>
    <property type="match status" value="1"/>
</dbReference>
<dbReference type="Pfam" id="PF00486">
    <property type="entry name" value="Trans_reg_C"/>
    <property type="match status" value="1"/>
</dbReference>
<protein>
    <submittedName>
        <fullName evidence="10">Response regulator transcription factor</fullName>
    </submittedName>
</protein>
<keyword evidence="2" id="KW-0902">Two-component regulatory system</keyword>
<sequence>MTVKLLLVYSDQEFIDNFIYSFKSEEYEIFSANTIKEALFSIQKNEYDLVIMDMVFKDGTGLDLKRKMNEIINIPTIVVSNNKEPNEIVLALEYGCDDYIIKPFYLLELKARIRSVLRRSRANKTETIKIVKEADNSMAKDKFKFNILGRKVTVDDLELDLTGKEFDLLFILVSNKGKVFSRKELAASLWKDIEESNIRTVDVHIRRLREKLESTQTDRYIQTKWGEGYFYSDEMDS</sequence>
<dbReference type="InterPro" id="IPR011006">
    <property type="entry name" value="CheY-like_superfamily"/>
</dbReference>
<dbReference type="SUPFAM" id="SSF52172">
    <property type="entry name" value="CheY-like"/>
    <property type="match status" value="1"/>
</dbReference>
<dbReference type="GO" id="GO:0000976">
    <property type="term" value="F:transcription cis-regulatory region binding"/>
    <property type="evidence" value="ECO:0007669"/>
    <property type="project" value="TreeGrafter"/>
</dbReference>
<evidence type="ECO:0000256" key="1">
    <source>
        <dbReference type="ARBA" id="ARBA00022553"/>
    </source>
</evidence>
<evidence type="ECO:0000256" key="3">
    <source>
        <dbReference type="ARBA" id="ARBA00023015"/>
    </source>
</evidence>
<reference evidence="10 11" key="1">
    <citation type="submission" date="2019-01" db="EMBL/GenBank/DDBJ databases">
        <title>Draft Genome Sequences of Helcococcus ovis Strains Isolated from the Uterus and Vagina of Dairy Cows with Metritis.</title>
        <authorList>
            <person name="Cunha F."/>
            <person name="Jeon S.J."/>
            <person name="Kutzer P."/>
            <person name="Galvao K.N."/>
        </authorList>
    </citation>
    <scope>NUCLEOTIDE SEQUENCE [LARGE SCALE GENOMIC DNA]</scope>
    <source>
        <strain evidence="10 11">KG-37</strain>
    </source>
</reference>
<feature type="modified residue" description="4-aspartylphosphate" evidence="6">
    <location>
        <position position="53"/>
    </location>
</feature>
<keyword evidence="1 6" id="KW-0597">Phosphoprotein</keyword>
<dbReference type="InterPro" id="IPR001867">
    <property type="entry name" value="OmpR/PhoB-type_DNA-bd"/>
</dbReference>
<keyword evidence="11" id="KW-1185">Reference proteome</keyword>
<keyword evidence="3" id="KW-0805">Transcription regulation</keyword>
<dbReference type="PROSITE" id="PS50110">
    <property type="entry name" value="RESPONSE_REGULATORY"/>
    <property type="match status" value="1"/>
</dbReference>
<evidence type="ECO:0000313" key="11">
    <source>
        <dbReference type="Proteomes" id="UP000297454"/>
    </source>
</evidence>
<dbReference type="PANTHER" id="PTHR48111:SF40">
    <property type="entry name" value="PHOSPHATE REGULON TRANSCRIPTIONAL REGULATORY PROTEIN PHOB"/>
    <property type="match status" value="1"/>
</dbReference>
<dbReference type="GO" id="GO:0000156">
    <property type="term" value="F:phosphorelay response regulator activity"/>
    <property type="evidence" value="ECO:0007669"/>
    <property type="project" value="TreeGrafter"/>
</dbReference>
<dbReference type="PANTHER" id="PTHR48111">
    <property type="entry name" value="REGULATOR OF RPOS"/>
    <property type="match status" value="1"/>
</dbReference>
<dbReference type="InterPro" id="IPR001789">
    <property type="entry name" value="Sig_transdc_resp-reg_receiver"/>
</dbReference>
<feature type="domain" description="OmpR/PhoB-type" evidence="9">
    <location>
        <begin position="135"/>
        <end position="233"/>
    </location>
</feature>
<dbReference type="AlphaFoldDB" id="A0A4R9C3C5"/>
<dbReference type="PROSITE" id="PS51755">
    <property type="entry name" value="OMPR_PHOB"/>
    <property type="match status" value="1"/>
</dbReference>
<gene>
    <name evidence="10" type="ORF">EQF91_01620</name>
</gene>
<dbReference type="Gene3D" id="1.10.10.10">
    <property type="entry name" value="Winged helix-like DNA-binding domain superfamily/Winged helix DNA-binding domain"/>
    <property type="match status" value="1"/>
</dbReference>
<keyword evidence="4 7" id="KW-0238">DNA-binding</keyword>
<name>A0A4R9C3C5_9FIRM</name>
<proteinExistence type="predicted"/>
<evidence type="ECO:0000256" key="7">
    <source>
        <dbReference type="PROSITE-ProRule" id="PRU01091"/>
    </source>
</evidence>
<organism evidence="10 11">
    <name type="scientific">Helcococcus ovis</name>
    <dbReference type="NCBI Taxonomy" id="72026"/>
    <lineage>
        <taxon>Bacteria</taxon>
        <taxon>Bacillati</taxon>
        <taxon>Bacillota</taxon>
        <taxon>Tissierellia</taxon>
        <taxon>Tissierellales</taxon>
        <taxon>Peptoniphilaceae</taxon>
        <taxon>Helcococcus</taxon>
    </lineage>
</organism>
<evidence type="ECO:0000256" key="2">
    <source>
        <dbReference type="ARBA" id="ARBA00023012"/>
    </source>
</evidence>
<dbReference type="CDD" id="cd00383">
    <property type="entry name" value="trans_reg_C"/>
    <property type="match status" value="1"/>
</dbReference>
<evidence type="ECO:0000256" key="4">
    <source>
        <dbReference type="ARBA" id="ARBA00023125"/>
    </source>
</evidence>
<evidence type="ECO:0000256" key="6">
    <source>
        <dbReference type="PROSITE-ProRule" id="PRU00169"/>
    </source>
</evidence>